<dbReference type="Pfam" id="PF13468">
    <property type="entry name" value="Glyoxalase_3"/>
    <property type="match status" value="1"/>
</dbReference>
<accession>A0A9J9HB20</accession>
<evidence type="ECO:0000313" key="2">
    <source>
        <dbReference type="EMBL" id="ABQ68356.1"/>
    </source>
</evidence>
<dbReference type="InterPro" id="IPR037523">
    <property type="entry name" value="VOC_core"/>
</dbReference>
<gene>
    <name evidence="2" type="ordered locus">Swit_1996</name>
</gene>
<dbReference type="KEGG" id="swi:Swit_1996"/>
<sequence length="245" mass="25702">MSGIRLRQPVVATRHRDRVVAALQSLFGLGISHKVEDAPSHAEFGLRAAHLPVGEQFIEVIEPLRDDTPAGRHLARLGGDGGYMVILQVPSVEAAAARARAQGVRIIWEGGDAVKAAHLHPGDLGGTLLSLAQDMRGDAWAQAGEEWRAHVRTDHVHRIERADIACGDPAACAAAWSALLGVDRSGADGLTLLLDEGSLRFVRAIGQPHGPSGLTLAGTPGSPIEAGTALKIGNLDIGVRPASDR</sequence>
<evidence type="ECO:0000313" key="3">
    <source>
        <dbReference type="Proteomes" id="UP000001989"/>
    </source>
</evidence>
<evidence type="ECO:0000259" key="1">
    <source>
        <dbReference type="PROSITE" id="PS51819"/>
    </source>
</evidence>
<dbReference type="PROSITE" id="PS51819">
    <property type="entry name" value="VOC"/>
    <property type="match status" value="1"/>
</dbReference>
<dbReference type="AlphaFoldDB" id="A0A9J9HB20"/>
<reference evidence="2 3" key="1">
    <citation type="journal article" date="2010" name="J. Bacteriol.">
        <title>Genome sequence of the dioxin-mineralizing bacterium Sphingomonas wittichii RW1.</title>
        <authorList>
            <person name="Miller T.R."/>
            <person name="Delcher A.L."/>
            <person name="Salzberg S.L."/>
            <person name="Saunders E."/>
            <person name="Detter J.C."/>
            <person name="Halden R.U."/>
        </authorList>
    </citation>
    <scope>NUCLEOTIDE SEQUENCE [LARGE SCALE GENOMIC DNA]</scope>
    <source>
        <strain evidence="3">DSM 6014 / CCUG 31198 / JCM 15750 / NBRC 105917 / EY 4224 / RW1</strain>
    </source>
</reference>
<dbReference type="EMBL" id="CP000699">
    <property type="protein sequence ID" value="ABQ68356.1"/>
    <property type="molecule type" value="Genomic_DNA"/>
</dbReference>
<organism evidence="2 3">
    <name type="scientific">Rhizorhabdus wittichii (strain DSM 6014 / CCUG 31198 / JCM 15750 / NBRC 105917 / EY 4224 / RW1)</name>
    <name type="common">Sphingomonas wittichii</name>
    <dbReference type="NCBI Taxonomy" id="392499"/>
    <lineage>
        <taxon>Bacteria</taxon>
        <taxon>Pseudomonadati</taxon>
        <taxon>Pseudomonadota</taxon>
        <taxon>Alphaproteobacteria</taxon>
        <taxon>Sphingomonadales</taxon>
        <taxon>Sphingomonadaceae</taxon>
        <taxon>Rhizorhabdus</taxon>
    </lineage>
</organism>
<name>A0A9J9HB20_RHIWR</name>
<dbReference type="Proteomes" id="UP000001989">
    <property type="component" value="Chromosome"/>
</dbReference>
<dbReference type="OrthoDB" id="7054074at2"/>
<feature type="domain" description="VOC" evidence="1">
    <location>
        <begin position="5"/>
        <end position="134"/>
    </location>
</feature>
<dbReference type="Gene3D" id="3.10.180.10">
    <property type="entry name" value="2,3-Dihydroxybiphenyl 1,2-Dioxygenase, domain 1"/>
    <property type="match status" value="1"/>
</dbReference>
<keyword evidence="3" id="KW-1185">Reference proteome</keyword>
<dbReference type="InterPro" id="IPR025870">
    <property type="entry name" value="Glyoxalase-like_dom"/>
</dbReference>
<dbReference type="InterPro" id="IPR029068">
    <property type="entry name" value="Glyas_Bleomycin-R_OHBP_Dase"/>
</dbReference>
<protein>
    <recommendedName>
        <fullName evidence="1">VOC domain-containing protein</fullName>
    </recommendedName>
</protein>
<proteinExistence type="predicted"/>
<dbReference type="SUPFAM" id="SSF54593">
    <property type="entry name" value="Glyoxalase/Bleomycin resistance protein/Dihydroxybiphenyl dioxygenase"/>
    <property type="match status" value="1"/>
</dbReference>